<reference evidence="1" key="1">
    <citation type="submission" date="2006-10" db="EMBL/GenBank/DDBJ databases">
        <title>Complete sequence of Solibacter usitatus Ellin6076.</title>
        <authorList>
            <consortium name="US DOE Joint Genome Institute"/>
            <person name="Copeland A."/>
            <person name="Lucas S."/>
            <person name="Lapidus A."/>
            <person name="Barry K."/>
            <person name="Detter J.C."/>
            <person name="Glavina del Rio T."/>
            <person name="Hammon N."/>
            <person name="Israni S."/>
            <person name="Dalin E."/>
            <person name="Tice H."/>
            <person name="Pitluck S."/>
            <person name="Thompson L.S."/>
            <person name="Brettin T."/>
            <person name="Bruce D."/>
            <person name="Han C."/>
            <person name="Tapia R."/>
            <person name="Gilna P."/>
            <person name="Schmutz J."/>
            <person name="Larimer F."/>
            <person name="Land M."/>
            <person name="Hauser L."/>
            <person name="Kyrpides N."/>
            <person name="Mikhailova N."/>
            <person name="Janssen P.H."/>
            <person name="Kuske C.R."/>
            <person name="Richardson P."/>
        </authorList>
    </citation>
    <scope>NUCLEOTIDE SEQUENCE</scope>
    <source>
        <strain evidence="1">Ellin6076</strain>
    </source>
</reference>
<evidence type="ECO:0008006" key="2">
    <source>
        <dbReference type="Google" id="ProtNLM"/>
    </source>
</evidence>
<protein>
    <recommendedName>
        <fullName evidence="2">DUF1552 domain-containing protein</fullName>
    </recommendedName>
</protein>
<dbReference type="InParanoid" id="Q026P7"/>
<dbReference type="STRING" id="234267.Acid_2032"/>
<organism evidence="1">
    <name type="scientific">Solibacter usitatus (strain Ellin6076)</name>
    <dbReference type="NCBI Taxonomy" id="234267"/>
    <lineage>
        <taxon>Bacteria</taxon>
        <taxon>Pseudomonadati</taxon>
        <taxon>Acidobacteriota</taxon>
        <taxon>Terriglobia</taxon>
        <taxon>Bryobacterales</taxon>
        <taxon>Solibacteraceae</taxon>
        <taxon>Candidatus Solibacter</taxon>
    </lineage>
</organism>
<dbReference type="InterPro" id="IPR011447">
    <property type="entry name" value="DUF1552"/>
</dbReference>
<gene>
    <name evidence="1" type="ordered locus">Acid_2032</name>
</gene>
<dbReference type="AlphaFoldDB" id="Q026P7"/>
<sequence precursor="true">MIVSKKSLPRRTFLRGLGTTLALPLLDSMIPALGSAAAAKPVVRLGFVYHPVGMILDKWIPATEGTGFEITPTMKALEPFRENMVVFTGLAQVNGRALGDGAGDHAREGATWLTGVHPKKTEGVGIRAGISADQLAARELGKNTQLASLELGLEGPSLAGGCDSGYSCAYTNTVSWRSPTNPLPVEVNPRNVFERLFGDGDSTEPAARLAMLKEQRSILDYVSGSIDRLENKIGKGDRAKLTEYLDSIRDIERRIQKAEQQSASMKIPSMERPTSVPEEFQDHARLMMDMQVIAFQTDMTRVISFMLGRAGSNRPYRNIGISDGHHSITHHQGDPVKIANVAKIDAFLVETFSYFLEKLKATPDGDGNLLDHSLILYGSGLGDANIHTHHELPTAMFGGGAGQLRGGRHLHYPKDTPLNNLLVSMLEMGAVRTENFGDATGELAHLTGV</sequence>
<evidence type="ECO:0000313" key="1">
    <source>
        <dbReference type="EMBL" id="ABJ83022.1"/>
    </source>
</evidence>
<dbReference type="EMBL" id="CP000473">
    <property type="protein sequence ID" value="ABJ83022.1"/>
    <property type="molecule type" value="Genomic_DNA"/>
</dbReference>
<dbReference type="InterPro" id="IPR006311">
    <property type="entry name" value="TAT_signal"/>
</dbReference>
<dbReference type="eggNOG" id="COG2960">
    <property type="taxonomic scope" value="Bacteria"/>
</dbReference>
<proteinExistence type="predicted"/>
<name>Q026P7_SOLUE</name>
<dbReference type="Pfam" id="PF07586">
    <property type="entry name" value="HXXSHH"/>
    <property type="match status" value="1"/>
</dbReference>
<dbReference type="KEGG" id="sus:Acid_2032"/>
<dbReference type="PROSITE" id="PS51318">
    <property type="entry name" value="TAT"/>
    <property type="match status" value="1"/>
</dbReference>
<dbReference type="OrthoDB" id="9146593at2"/>
<dbReference type="HOGENOM" id="CLU_044709_0_0_0"/>
<accession>Q026P7</accession>